<reference evidence="1" key="1">
    <citation type="journal article" date="2015" name="Nature">
        <title>Complex archaea that bridge the gap between prokaryotes and eukaryotes.</title>
        <authorList>
            <person name="Spang A."/>
            <person name="Saw J.H."/>
            <person name="Jorgensen S.L."/>
            <person name="Zaremba-Niedzwiedzka K."/>
            <person name="Martijn J."/>
            <person name="Lind A.E."/>
            <person name="van Eijk R."/>
            <person name="Schleper C."/>
            <person name="Guy L."/>
            <person name="Ettema T.J."/>
        </authorList>
    </citation>
    <scope>NUCLEOTIDE SEQUENCE</scope>
</reference>
<name>A0A0F9CRY0_9ZZZZ</name>
<evidence type="ECO:0000313" key="1">
    <source>
        <dbReference type="EMBL" id="KKK99341.1"/>
    </source>
</evidence>
<proteinExistence type="predicted"/>
<dbReference type="AlphaFoldDB" id="A0A0F9CRY0"/>
<gene>
    <name evidence="1" type="ORF">LCGC14_2633710</name>
</gene>
<dbReference type="EMBL" id="LAZR01045245">
    <property type="protein sequence ID" value="KKK99341.1"/>
    <property type="molecule type" value="Genomic_DNA"/>
</dbReference>
<protein>
    <submittedName>
        <fullName evidence="1">Uncharacterized protein</fullName>
    </submittedName>
</protein>
<accession>A0A0F9CRY0</accession>
<sequence length="39" mass="4627">EWLLRCKTADEIIAFISYLEAKNKIMKMLNIEDIKDVNI</sequence>
<feature type="non-terminal residue" evidence="1">
    <location>
        <position position="1"/>
    </location>
</feature>
<comment type="caution">
    <text evidence="1">The sequence shown here is derived from an EMBL/GenBank/DDBJ whole genome shotgun (WGS) entry which is preliminary data.</text>
</comment>
<organism evidence="1">
    <name type="scientific">marine sediment metagenome</name>
    <dbReference type="NCBI Taxonomy" id="412755"/>
    <lineage>
        <taxon>unclassified sequences</taxon>
        <taxon>metagenomes</taxon>
        <taxon>ecological metagenomes</taxon>
    </lineage>
</organism>